<dbReference type="Proteomes" id="UP000275408">
    <property type="component" value="Unassembled WGS sequence"/>
</dbReference>
<dbReference type="EMBL" id="RCHS01001300">
    <property type="protein sequence ID" value="RMX54193.1"/>
    <property type="molecule type" value="Genomic_DNA"/>
</dbReference>
<evidence type="ECO:0000313" key="2">
    <source>
        <dbReference type="Proteomes" id="UP000275408"/>
    </source>
</evidence>
<name>A0A3M6UKI7_POCDA</name>
<protein>
    <submittedName>
        <fullName evidence="1">Uncharacterized protein</fullName>
    </submittedName>
</protein>
<organism evidence="1 2">
    <name type="scientific">Pocillopora damicornis</name>
    <name type="common">Cauliflower coral</name>
    <name type="synonym">Millepora damicornis</name>
    <dbReference type="NCBI Taxonomy" id="46731"/>
    <lineage>
        <taxon>Eukaryota</taxon>
        <taxon>Metazoa</taxon>
        <taxon>Cnidaria</taxon>
        <taxon>Anthozoa</taxon>
        <taxon>Hexacorallia</taxon>
        <taxon>Scleractinia</taxon>
        <taxon>Astrocoeniina</taxon>
        <taxon>Pocilloporidae</taxon>
        <taxon>Pocillopora</taxon>
    </lineage>
</organism>
<keyword evidence="2" id="KW-1185">Reference proteome</keyword>
<comment type="caution">
    <text evidence="1">The sequence shown here is derived from an EMBL/GenBank/DDBJ whole genome shotgun (WGS) entry which is preliminary data.</text>
</comment>
<reference evidence="1 2" key="1">
    <citation type="journal article" date="2018" name="Sci. Rep.">
        <title>Comparative analysis of the Pocillopora damicornis genome highlights role of immune system in coral evolution.</title>
        <authorList>
            <person name="Cunning R."/>
            <person name="Bay R.A."/>
            <person name="Gillette P."/>
            <person name="Baker A.C."/>
            <person name="Traylor-Knowles N."/>
        </authorList>
    </citation>
    <scope>NUCLEOTIDE SEQUENCE [LARGE SCALE GENOMIC DNA]</scope>
    <source>
        <strain evidence="1">RSMAS</strain>
        <tissue evidence="1">Whole animal</tissue>
    </source>
</reference>
<dbReference type="AlphaFoldDB" id="A0A3M6UKI7"/>
<accession>A0A3M6UKI7</accession>
<gene>
    <name evidence="1" type="ORF">pdam_00025284</name>
</gene>
<evidence type="ECO:0000313" key="1">
    <source>
        <dbReference type="EMBL" id="RMX54193.1"/>
    </source>
</evidence>
<proteinExistence type="predicted"/>
<sequence>MQRRESWPDGLPNWSEKARFRVHRAIRKQKAGEISVSVMRLSKQLKQSIHEGIESNKFNIGEPMKEREITKLAINTQGEIEQRKCHLQARIIPLQDIKKKPQLKTKTSFD</sequence>